<evidence type="ECO:0000256" key="7">
    <source>
        <dbReference type="ARBA" id="ARBA00023136"/>
    </source>
</evidence>
<dbReference type="GO" id="GO:0016020">
    <property type="term" value="C:membrane"/>
    <property type="evidence" value="ECO:0007669"/>
    <property type="project" value="UniProtKB-SubCell"/>
</dbReference>
<evidence type="ECO:0000256" key="10">
    <source>
        <dbReference type="SAM" id="Phobius"/>
    </source>
</evidence>
<dbReference type="GO" id="GO:0005794">
    <property type="term" value="C:Golgi apparatus"/>
    <property type="evidence" value="ECO:0007669"/>
    <property type="project" value="TreeGrafter"/>
</dbReference>
<dbReference type="GO" id="GO:0006882">
    <property type="term" value="P:intracellular zinc ion homeostasis"/>
    <property type="evidence" value="ECO:0007669"/>
    <property type="project" value="InterPro"/>
</dbReference>
<dbReference type="PRINTS" id="PR00114">
    <property type="entry name" value="STPHPHTASE"/>
</dbReference>
<keyword evidence="8" id="KW-0378">Hydrolase</keyword>
<feature type="transmembrane region" description="Helical" evidence="10">
    <location>
        <begin position="447"/>
        <end position="472"/>
    </location>
</feature>
<dbReference type="EMBL" id="KV922262">
    <property type="protein sequence ID" value="ORE00818.1"/>
    <property type="molecule type" value="Genomic_DNA"/>
</dbReference>
<dbReference type="PANTHER" id="PTHR45755:SF4">
    <property type="entry name" value="ZINC TRANSPORTER 7"/>
    <property type="match status" value="1"/>
</dbReference>
<feature type="transmembrane region" description="Helical" evidence="10">
    <location>
        <begin position="478"/>
        <end position="496"/>
    </location>
</feature>
<evidence type="ECO:0000256" key="6">
    <source>
        <dbReference type="ARBA" id="ARBA00023065"/>
    </source>
</evidence>
<reference evidence="12" key="1">
    <citation type="journal article" date="2016" name="Proc. Natl. Acad. Sci. U.S.A.">
        <title>Lipid metabolic changes in an early divergent fungus govern the establishment of a mutualistic symbiosis with endobacteria.</title>
        <authorList>
            <person name="Lastovetsky O.A."/>
            <person name="Gaspar M.L."/>
            <person name="Mondo S.J."/>
            <person name="LaButti K.M."/>
            <person name="Sandor L."/>
            <person name="Grigoriev I.V."/>
            <person name="Henry S.A."/>
            <person name="Pawlowska T.E."/>
        </authorList>
    </citation>
    <scope>NUCLEOTIDE SEQUENCE [LARGE SCALE GENOMIC DNA]</scope>
    <source>
        <strain evidence="12">ATCC 52814</strain>
    </source>
</reference>
<feature type="compositionally biased region" description="Low complexity" evidence="9">
    <location>
        <begin position="637"/>
        <end position="647"/>
    </location>
</feature>
<dbReference type="FunFam" id="1.20.1510.10:FF:000014">
    <property type="entry name" value="Cation efflux protein/ zinc transporter"/>
    <property type="match status" value="1"/>
</dbReference>
<evidence type="ECO:0000256" key="5">
    <source>
        <dbReference type="ARBA" id="ARBA00022989"/>
    </source>
</evidence>
<dbReference type="Gene3D" id="3.60.21.10">
    <property type="match status" value="1"/>
</dbReference>
<keyword evidence="5 10" id="KW-1133">Transmembrane helix</keyword>
<sequence length="659" mass="73914">MKESNVVHISAPVTVVGDIHGQYYDLIEIFRIGGYCPDTNYLFLGDYVDRGLYSIETISLLVCLKLRYPDRVQLIRGNHESRAVTQTYGFYTECMRKYGSTQVWKHFTDMFDYLTLSVVIDNSIFCVHGGLSPTIHVLDQIRIIDRFKEIPHEGAMADLVWSDPDPDKEEFAISARGAGYMFGSLVVERFLHMNNMSHILRAHQLCNAGYQVLFNDKLSTVWSAPNYCYRCGNLASILEVGVYGERYFNVFDAAPENERILDGNDTYGKYAYSKSNPLATAKQSLDIILSNQDSKQIFYFLLLNLSYMFVQLAYGVWTNSLGLISDAIHMFFDCLALGIGLFASVMSKWPSNAEYSYGYSRIETVAAYFNGVFLIMISTSIIVEAIQRLITPPEMNTHRLLFISFVGLVVNLVGIFAFNHGHHHGHHHHDHGHHHHDHGHSANMQGVFLHIMADTLGSVGVIASTILIKWFGWTGFDPIASLFIAVLIIASVIPLIRQSAAVLMLQLDDGTVATIEGTLEEVKAMEGVYSISHSRFWPYEAESVVGSLHVQVKDNVDTQTLRNTITALLHSHIHGLREVCVQIELQSAKKKNRTVPEKGFFHSPLVYSSSSLSSNAHINYRSNTSTPTPMINSPADINSSNSPNLNPIISVLQKQTKKE</sequence>
<dbReference type="SUPFAM" id="SSF56300">
    <property type="entry name" value="Metallo-dependent phosphatases"/>
    <property type="match status" value="1"/>
</dbReference>
<feature type="domain" description="Serine/threonine specific protein phosphatases" evidence="11">
    <location>
        <begin position="75"/>
        <end position="80"/>
    </location>
</feature>
<dbReference type="GO" id="GO:0031410">
    <property type="term" value="C:cytoplasmic vesicle"/>
    <property type="evidence" value="ECO:0007669"/>
    <property type="project" value="TreeGrafter"/>
</dbReference>
<comment type="catalytic activity">
    <reaction evidence="8">
        <text>O-phospho-L-threonyl-[protein] + H2O = L-threonyl-[protein] + phosphate</text>
        <dbReference type="Rhea" id="RHEA:47004"/>
        <dbReference type="Rhea" id="RHEA-COMP:11060"/>
        <dbReference type="Rhea" id="RHEA-COMP:11605"/>
        <dbReference type="ChEBI" id="CHEBI:15377"/>
        <dbReference type="ChEBI" id="CHEBI:30013"/>
        <dbReference type="ChEBI" id="CHEBI:43474"/>
        <dbReference type="ChEBI" id="CHEBI:61977"/>
        <dbReference type="EC" id="3.1.3.16"/>
    </reaction>
</comment>
<feature type="transmembrane region" description="Helical" evidence="10">
    <location>
        <begin position="365"/>
        <end position="386"/>
    </location>
</feature>
<feature type="compositionally biased region" description="Polar residues" evidence="9">
    <location>
        <begin position="619"/>
        <end position="631"/>
    </location>
</feature>
<dbReference type="SMART" id="SM00156">
    <property type="entry name" value="PP2Ac"/>
    <property type="match status" value="1"/>
</dbReference>
<feature type="transmembrane region" description="Helical" evidence="10">
    <location>
        <begin position="323"/>
        <end position="345"/>
    </location>
</feature>
<dbReference type="PROSITE" id="PS00125">
    <property type="entry name" value="SER_THR_PHOSPHATASE"/>
    <property type="match status" value="1"/>
</dbReference>
<dbReference type="GO" id="GO:0004722">
    <property type="term" value="F:protein serine/threonine phosphatase activity"/>
    <property type="evidence" value="ECO:0007669"/>
    <property type="project" value="UniProtKB-EC"/>
</dbReference>
<evidence type="ECO:0000256" key="4">
    <source>
        <dbReference type="ARBA" id="ARBA00022692"/>
    </source>
</evidence>
<dbReference type="OrthoDB" id="1930084at2759"/>
<evidence type="ECO:0000256" key="2">
    <source>
        <dbReference type="ARBA" id="ARBA00008873"/>
    </source>
</evidence>
<evidence type="ECO:0000256" key="9">
    <source>
        <dbReference type="SAM" id="MobiDB-lite"/>
    </source>
</evidence>
<keyword evidence="6" id="KW-0406">Ion transport</keyword>
<evidence type="ECO:0000313" key="12">
    <source>
        <dbReference type="EMBL" id="ORE00818.1"/>
    </source>
</evidence>
<accession>A0A1X0QM39</accession>
<dbReference type="AlphaFoldDB" id="A0A1X0QM39"/>
<dbReference type="InterPro" id="IPR058533">
    <property type="entry name" value="Cation_efflux_TM"/>
</dbReference>
<feature type="region of interest" description="Disordered" evidence="9">
    <location>
        <begin position="619"/>
        <end position="647"/>
    </location>
</feature>
<dbReference type="InterPro" id="IPR004843">
    <property type="entry name" value="Calcineurin-like_PHP"/>
</dbReference>
<dbReference type="InterPro" id="IPR006186">
    <property type="entry name" value="Ser/Thr-sp_prot-phosphatase"/>
</dbReference>
<dbReference type="PANTHER" id="PTHR45755">
    <property type="match status" value="1"/>
</dbReference>
<dbReference type="CDD" id="cd07415">
    <property type="entry name" value="MPP_PP2A_PP4_PP6"/>
    <property type="match status" value="1"/>
</dbReference>
<evidence type="ECO:0000256" key="3">
    <source>
        <dbReference type="ARBA" id="ARBA00022448"/>
    </source>
</evidence>
<dbReference type="VEuPathDB" id="FungiDB:BCV72DRAFT_218453"/>
<dbReference type="InterPro" id="IPR027469">
    <property type="entry name" value="Cation_efflux_TMD_sf"/>
</dbReference>
<feature type="transmembrane region" description="Helical" evidence="10">
    <location>
        <begin position="398"/>
        <end position="418"/>
    </location>
</feature>
<name>A0A1X0QM39_RHIZD</name>
<evidence type="ECO:0000256" key="8">
    <source>
        <dbReference type="RuleBase" id="RU004273"/>
    </source>
</evidence>
<comment type="subcellular location">
    <subcellularLocation>
        <location evidence="1">Membrane</location>
        <topology evidence="1">Multi-pass membrane protein</topology>
    </subcellularLocation>
</comment>
<dbReference type="Pfam" id="PF01545">
    <property type="entry name" value="Cation_efflux"/>
    <property type="match status" value="1"/>
</dbReference>
<dbReference type="InterPro" id="IPR002524">
    <property type="entry name" value="Cation_efflux"/>
</dbReference>
<evidence type="ECO:0000256" key="1">
    <source>
        <dbReference type="ARBA" id="ARBA00004141"/>
    </source>
</evidence>
<organism evidence="12">
    <name type="scientific">Rhizopus microsporus var. microsporus</name>
    <dbReference type="NCBI Taxonomy" id="86635"/>
    <lineage>
        <taxon>Eukaryota</taxon>
        <taxon>Fungi</taxon>
        <taxon>Fungi incertae sedis</taxon>
        <taxon>Mucoromycota</taxon>
        <taxon>Mucoromycotina</taxon>
        <taxon>Mucoromycetes</taxon>
        <taxon>Mucorales</taxon>
        <taxon>Mucorineae</taxon>
        <taxon>Rhizopodaceae</taxon>
        <taxon>Rhizopus</taxon>
    </lineage>
</organism>
<dbReference type="NCBIfam" id="TIGR01297">
    <property type="entry name" value="CDF"/>
    <property type="match status" value="1"/>
</dbReference>
<comment type="similarity">
    <text evidence="8">Belongs to the PPP phosphatase family.</text>
</comment>
<protein>
    <recommendedName>
        <fullName evidence="8">Serine/threonine-protein phosphatase</fullName>
        <ecNumber evidence="8">3.1.3.16</ecNumber>
    </recommendedName>
</protein>
<gene>
    <name evidence="12" type="ORF">BCV72DRAFT_218453</name>
</gene>
<dbReference type="InterPro" id="IPR045316">
    <property type="entry name" value="Msc2-like"/>
</dbReference>
<dbReference type="GO" id="GO:0005385">
    <property type="term" value="F:zinc ion transmembrane transporter activity"/>
    <property type="evidence" value="ECO:0007669"/>
    <property type="project" value="InterPro"/>
</dbReference>
<dbReference type="Proteomes" id="UP000242414">
    <property type="component" value="Unassembled WGS sequence"/>
</dbReference>
<dbReference type="GO" id="GO:1904257">
    <property type="term" value="P:zinc ion import into Golgi lumen"/>
    <property type="evidence" value="ECO:0007669"/>
    <property type="project" value="TreeGrafter"/>
</dbReference>
<dbReference type="Pfam" id="PF00149">
    <property type="entry name" value="Metallophos"/>
    <property type="match status" value="1"/>
</dbReference>
<dbReference type="InterPro" id="IPR029052">
    <property type="entry name" value="Metallo-depent_PP-like"/>
</dbReference>
<keyword evidence="3" id="KW-0813">Transport</keyword>
<comment type="similarity">
    <text evidence="2">Belongs to the cation diffusion facilitator (CDF) transporter (TC 2.A.4) family. SLC30A subfamily.</text>
</comment>
<dbReference type="EC" id="3.1.3.16" evidence="8"/>
<evidence type="ECO:0000259" key="11">
    <source>
        <dbReference type="PROSITE" id="PS00125"/>
    </source>
</evidence>
<feature type="transmembrane region" description="Helical" evidence="10">
    <location>
        <begin position="297"/>
        <end position="317"/>
    </location>
</feature>
<keyword evidence="7 10" id="KW-0472">Membrane</keyword>
<dbReference type="Gene3D" id="1.20.1510.10">
    <property type="entry name" value="Cation efflux protein transmembrane domain"/>
    <property type="match status" value="1"/>
</dbReference>
<keyword evidence="4 10" id="KW-0812">Transmembrane</keyword>
<dbReference type="SUPFAM" id="SSF161111">
    <property type="entry name" value="Cation efflux protein transmembrane domain-like"/>
    <property type="match status" value="1"/>
</dbReference>
<proteinExistence type="inferred from homology"/>